<evidence type="ECO:0000256" key="3">
    <source>
        <dbReference type="ARBA" id="ARBA00022723"/>
    </source>
</evidence>
<gene>
    <name evidence="7" type="primary">hydA</name>
    <name evidence="7" type="ORF">CUN49_14210</name>
</gene>
<reference evidence="7 8" key="1">
    <citation type="submission" date="2017-11" db="EMBL/GenBank/DDBJ databases">
        <title>Evolution of Phototrophy in the Chloroflexi Phylum Driven by Horizontal Gene Transfer.</title>
        <authorList>
            <person name="Ward L.M."/>
            <person name="Hemp J."/>
            <person name="Shih P.M."/>
            <person name="Mcglynn S.E."/>
            <person name="Fischer W."/>
        </authorList>
    </citation>
    <scope>NUCLEOTIDE SEQUENCE [LARGE SCALE GENOMIC DNA]</scope>
    <source>
        <strain evidence="7">JP3_13</strain>
    </source>
</reference>
<comment type="cofactor">
    <cofactor evidence="1">
        <name>Zn(2+)</name>
        <dbReference type="ChEBI" id="CHEBI:29105"/>
    </cofactor>
</comment>
<protein>
    <submittedName>
        <fullName evidence="7">Dihydropyrimidinase</fullName>
    </submittedName>
</protein>
<dbReference type="Proteomes" id="UP000229681">
    <property type="component" value="Unassembled WGS sequence"/>
</dbReference>
<evidence type="ECO:0000256" key="2">
    <source>
        <dbReference type="ARBA" id="ARBA00008829"/>
    </source>
</evidence>
<evidence type="ECO:0000313" key="7">
    <source>
        <dbReference type="EMBL" id="PJF34724.1"/>
    </source>
</evidence>
<dbReference type="PANTHER" id="PTHR11647">
    <property type="entry name" value="HYDRANTOINASE/DIHYDROPYRIMIDINASE FAMILY MEMBER"/>
    <property type="match status" value="1"/>
</dbReference>
<dbReference type="SUPFAM" id="SSF51338">
    <property type="entry name" value="Composite domain of metallo-dependent hydrolases"/>
    <property type="match status" value="2"/>
</dbReference>
<evidence type="ECO:0000259" key="6">
    <source>
        <dbReference type="Pfam" id="PF01979"/>
    </source>
</evidence>
<dbReference type="InterPro" id="IPR006680">
    <property type="entry name" value="Amidohydro-rel"/>
</dbReference>
<dbReference type="GO" id="GO:0016812">
    <property type="term" value="F:hydrolase activity, acting on carbon-nitrogen (but not peptide) bonds, in cyclic amides"/>
    <property type="evidence" value="ECO:0007669"/>
    <property type="project" value="TreeGrafter"/>
</dbReference>
<sequence>MPTLFKNGTLITAEGAYRADILVVADKIVQIAAEIAPSETTEIVDCTDRWLLPGGVDVHTHFDLPVSGTRSSDDFFSGGRAAAFGGTTTHIDFAIQSKGGSLQAAYETWRAKAEGRAAIDYGLHMTIIELNEAVAAEIPRVRDLGITSLKLLMAYKGSVMVDDATLFRVMQIAAEHDLLVMTHCENGDAIAQLQADFMAQGKRAPRYHALSRPAILEAEATTRALALAETAGCALYVVHITCEGAVEALRKARARGMRAMGETCIQYLHLTVDALDKPGFEGAKYVCSPPLRTAHDVNVLRTALRDGSLQALSTDHCPFWFEGGVAGRPAGKELGRDAFTKIPNGVPAVEERLKLSAELLEASRWVAVNCTQPARIFGLYPRKGALMIGADADIVVWNPQTQGVISAQRHHMQVDYSVFEGMAHRGAPERVYLRGALIVDGDQWLGKAGQGLYLPRQSSVWL</sequence>
<evidence type="ECO:0000256" key="4">
    <source>
        <dbReference type="ARBA" id="ARBA00022801"/>
    </source>
</evidence>
<feature type="modified residue" description="N6-carboxylysine" evidence="5">
    <location>
        <position position="150"/>
    </location>
</feature>
<dbReference type="PANTHER" id="PTHR11647:SF1">
    <property type="entry name" value="COLLAPSIN RESPONSE MEDIATOR PROTEIN"/>
    <property type="match status" value="1"/>
</dbReference>
<dbReference type="Pfam" id="PF01979">
    <property type="entry name" value="Amidohydro_1"/>
    <property type="match status" value="1"/>
</dbReference>
<dbReference type="InterPro" id="IPR050378">
    <property type="entry name" value="Metallo-dep_Hydrolases_sf"/>
</dbReference>
<dbReference type="NCBIfam" id="TIGR02033">
    <property type="entry name" value="D-hydantoinase"/>
    <property type="match status" value="1"/>
</dbReference>
<name>A0A2M8PAZ7_9CHLR</name>
<dbReference type="SUPFAM" id="SSF51556">
    <property type="entry name" value="Metallo-dependent hydrolases"/>
    <property type="match status" value="1"/>
</dbReference>
<proteinExistence type="inferred from homology"/>
<keyword evidence="3" id="KW-0479">Metal-binding</keyword>
<dbReference type="AlphaFoldDB" id="A0A2M8PAZ7"/>
<dbReference type="GO" id="GO:0005829">
    <property type="term" value="C:cytosol"/>
    <property type="evidence" value="ECO:0007669"/>
    <property type="project" value="TreeGrafter"/>
</dbReference>
<evidence type="ECO:0000256" key="5">
    <source>
        <dbReference type="PIRSR" id="PIRSR611778-50"/>
    </source>
</evidence>
<dbReference type="Gene3D" id="2.30.40.10">
    <property type="entry name" value="Urease, subunit C, domain 1"/>
    <property type="match status" value="1"/>
</dbReference>
<dbReference type="CDD" id="cd01314">
    <property type="entry name" value="D-HYD"/>
    <property type="match status" value="1"/>
</dbReference>
<keyword evidence="4" id="KW-0378">Hydrolase</keyword>
<accession>A0A2M8PAZ7</accession>
<feature type="domain" description="Amidohydrolase-related" evidence="6">
    <location>
        <begin position="51"/>
        <end position="436"/>
    </location>
</feature>
<comment type="similarity">
    <text evidence="2">Belongs to the metallo-dependent hydrolases superfamily. Hydantoinase/dihydropyrimidinase family.</text>
</comment>
<dbReference type="InterPro" id="IPR011778">
    <property type="entry name" value="Hydantoinase/dihydroPyrase"/>
</dbReference>
<dbReference type="InterPro" id="IPR011059">
    <property type="entry name" value="Metal-dep_hydrolase_composite"/>
</dbReference>
<evidence type="ECO:0000313" key="8">
    <source>
        <dbReference type="Proteomes" id="UP000229681"/>
    </source>
</evidence>
<dbReference type="Gene3D" id="3.20.20.140">
    <property type="entry name" value="Metal-dependent hydrolases"/>
    <property type="match status" value="1"/>
</dbReference>
<evidence type="ECO:0000256" key="1">
    <source>
        <dbReference type="ARBA" id="ARBA00001947"/>
    </source>
</evidence>
<organism evidence="7 8">
    <name type="scientific">Candidatus Thermofonsia Clade 1 bacterium</name>
    <dbReference type="NCBI Taxonomy" id="2364210"/>
    <lineage>
        <taxon>Bacteria</taxon>
        <taxon>Bacillati</taxon>
        <taxon>Chloroflexota</taxon>
        <taxon>Candidatus Thermofontia</taxon>
        <taxon>Candidatus Thermofonsia Clade 1</taxon>
    </lineage>
</organism>
<dbReference type="FunFam" id="3.20.20.140:FF:000174">
    <property type="entry name" value="Dihydropyrimidinase-related protein 2"/>
    <property type="match status" value="1"/>
</dbReference>
<comment type="caution">
    <text evidence="7">The sequence shown here is derived from an EMBL/GenBank/DDBJ whole genome shotgun (WGS) entry which is preliminary data.</text>
</comment>
<dbReference type="InterPro" id="IPR032466">
    <property type="entry name" value="Metal_Hydrolase"/>
</dbReference>
<dbReference type="EMBL" id="PGTM01000288">
    <property type="protein sequence ID" value="PJF34724.1"/>
    <property type="molecule type" value="Genomic_DNA"/>
</dbReference>
<comment type="PTM">
    <text evidence="5">Carbamylation allows a single lysine to coordinate two divalent metal cations.</text>
</comment>
<dbReference type="GO" id="GO:0046872">
    <property type="term" value="F:metal ion binding"/>
    <property type="evidence" value="ECO:0007669"/>
    <property type="project" value="UniProtKB-KW"/>
</dbReference>